<dbReference type="KEGG" id="vg:26634549"/>
<name>A0A0K2QQL2_9CAUD</name>
<dbReference type="OrthoDB" id="31851at10239"/>
<proteinExistence type="predicted"/>
<dbReference type="RefSeq" id="YP_009207892.1">
    <property type="nucleotide sequence ID" value="NC_028899.1"/>
</dbReference>
<accession>A0A0K2QQL2</accession>
<sequence length="219" mass="23961">MTIFAKFSGAFHHVSNVYAKAAGVWKTVRSVYIKKNGTWMQVYGLHNFLFYALGLEQTVYPAADAGVWRDGVHGWVAGRSYTLTTYDKYGNVLTNQTFDLYGESLGTATGQIAGLTNALNALVTGTLFTLISYDEPQGGHTDAGLEAAVYRVGGTSSVYGQAMAYRGAYMLIGQAGFTAAYENYVGVDYTWPDGTTKGDPNAAIFVRGYIFENKWYLYV</sequence>
<keyword evidence="2" id="KW-1185">Reference proteome</keyword>
<dbReference type="Proteomes" id="UP000202583">
    <property type="component" value="Segment"/>
</dbReference>
<organism evidence="1 2">
    <name type="scientific">Ralstonia phage RSF1</name>
    <dbReference type="NCBI Taxonomy" id="1689679"/>
    <lineage>
        <taxon>Viruses</taxon>
        <taxon>Duplodnaviria</taxon>
        <taxon>Heunggongvirae</taxon>
        <taxon>Uroviricota</taxon>
        <taxon>Caudoviricetes</taxon>
        <taxon>Chimalliviridae</taxon>
        <taxon>Chiangmaivirus</taxon>
        <taxon>Chiangmaivirus RSF1</taxon>
    </lineage>
</organism>
<reference evidence="1 2" key="1">
    <citation type="submission" date="2015-07" db="EMBL/GenBank/DDBJ databases">
        <title>Two Asian jumbo phage RSL2 and RSF1 infecting the phytopathogen Ralstonia solanacearum share common features related to the phi-KZ-like phages.</title>
        <authorList>
            <person name="Kawasaki T."/>
            <person name="Fujie M."/>
            <person name="Chatchawankanphanich O."/>
            <person name="Ogata H."/>
            <person name="Yamada T."/>
        </authorList>
    </citation>
    <scope>NUCLEOTIDE SEQUENCE [LARGE SCALE GENOMIC DNA]</scope>
    <source>
        <strain evidence="1 2">RSF1</strain>
    </source>
</reference>
<evidence type="ECO:0000313" key="1">
    <source>
        <dbReference type="EMBL" id="BAS04880.1"/>
    </source>
</evidence>
<evidence type="ECO:0000313" key="2">
    <source>
        <dbReference type="Proteomes" id="UP000202583"/>
    </source>
</evidence>
<dbReference type="EMBL" id="AP014927">
    <property type="protein sequence ID" value="BAS04880.1"/>
    <property type="molecule type" value="Genomic_DNA"/>
</dbReference>
<dbReference type="GeneID" id="26634549"/>
<protein>
    <submittedName>
        <fullName evidence="1">Uncharacterized protein</fullName>
    </submittedName>
</protein>